<dbReference type="OrthoDB" id="147457at2"/>
<dbReference type="PANTHER" id="PTHR12697">
    <property type="entry name" value="PBS LYASE HEAT-LIKE PROTEIN"/>
    <property type="match status" value="1"/>
</dbReference>
<organism evidence="1">
    <name type="scientific">Longilinea arvoryzae</name>
    <dbReference type="NCBI Taxonomy" id="360412"/>
    <lineage>
        <taxon>Bacteria</taxon>
        <taxon>Bacillati</taxon>
        <taxon>Chloroflexota</taxon>
        <taxon>Anaerolineae</taxon>
        <taxon>Anaerolineales</taxon>
        <taxon>Anaerolineaceae</taxon>
        <taxon>Longilinea</taxon>
    </lineage>
</organism>
<sequence>MNNDLGQHILSAIEKTAPEIRDRIERQIDETRGQGLDAFEALLKAAQTQGGDADLRAVVCWILGQLGKKKAASALIAALDSPATNVVQEAARSLGLIRTKKALQPLIAVLQRSENPDQQEAAAYGLGILGDKRVVGTLVRTLENPEVSPRVRGYCAEALANLGDPMASFTLLAMLDDPAVEVRFWSAYALGELKEQRAIPRLEHLAKTDQAELPGWGTVSAEAAESLALIRSSSPLG</sequence>
<dbReference type="SUPFAM" id="SSF48371">
    <property type="entry name" value="ARM repeat"/>
    <property type="match status" value="1"/>
</dbReference>
<evidence type="ECO:0000313" key="2">
    <source>
        <dbReference type="Proteomes" id="UP000055060"/>
    </source>
</evidence>
<dbReference type="GO" id="GO:0016491">
    <property type="term" value="F:oxidoreductase activity"/>
    <property type="evidence" value="ECO:0007669"/>
    <property type="project" value="TreeGrafter"/>
</dbReference>
<dbReference type="STRING" id="360412.LARV_03904"/>
<dbReference type="Gene3D" id="1.25.10.10">
    <property type="entry name" value="Leucine-rich Repeat Variant"/>
    <property type="match status" value="2"/>
</dbReference>
<dbReference type="Pfam" id="PF13646">
    <property type="entry name" value="HEAT_2"/>
    <property type="match status" value="2"/>
</dbReference>
<accession>A0A0K8MXX9</accession>
<dbReference type="SMART" id="SM00567">
    <property type="entry name" value="EZ_HEAT"/>
    <property type="match status" value="5"/>
</dbReference>
<dbReference type="AlphaFoldDB" id="A0A0K8MXX9"/>
<name>A0A0K8MXX9_9CHLR</name>
<dbReference type="EMBL" id="DF967973">
    <property type="protein sequence ID" value="GAP16108.1"/>
    <property type="molecule type" value="Genomic_DNA"/>
</dbReference>
<dbReference type="InterPro" id="IPR004155">
    <property type="entry name" value="PBS_lyase_HEAT"/>
</dbReference>
<dbReference type="Proteomes" id="UP000055060">
    <property type="component" value="Unassembled WGS sequence"/>
</dbReference>
<keyword evidence="1" id="KW-0456">Lyase</keyword>
<evidence type="ECO:0000313" key="1">
    <source>
        <dbReference type="EMBL" id="GAP16108.1"/>
    </source>
</evidence>
<protein>
    <submittedName>
        <fullName evidence="1">PBS lyase HEAT-like repeat</fullName>
    </submittedName>
</protein>
<keyword evidence="2" id="KW-1185">Reference proteome</keyword>
<dbReference type="InterPro" id="IPR016024">
    <property type="entry name" value="ARM-type_fold"/>
</dbReference>
<gene>
    <name evidence="1" type="ORF">LARV_03904</name>
</gene>
<dbReference type="PANTHER" id="PTHR12697:SF5">
    <property type="entry name" value="DEOXYHYPUSINE HYDROXYLASE"/>
    <property type="match status" value="1"/>
</dbReference>
<proteinExistence type="predicted"/>
<dbReference type="GO" id="GO:0016829">
    <property type="term" value="F:lyase activity"/>
    <property type="evidence" value="ECO:0007669"/>
    <property type="project" value="UniProtKB-KW"/>
</dbReference>
<dbReference type="InterPro" id="IPR011989">
    <property type="entry name" value="ARM-like"/>
</dbReference>
<reference evidence="1" key="1">
    <citation type="submission" date="2015-07" db="EMBL/GenBank/DDBJ databases">
        <title>Draft Genome Sequences of Anaerolinea thermolimosa IMO-1, Bellilinea caldifistulae GOMI-1, Leptolinea tardivitalis YMTK-2, Levilinea saccharolytica KIBI-1,Longilinea arvoryzae KOME-1, Previously Described as Members of the Anaerolineaceae (Chloroflexi).</title>
        <authorList>
            <person name="Sekiguchi Y."/>
            <person name="Ohashi A."/>
            <person name="Matsuura N."/>
            <person name="Tourlousse M.D."/>
        </authorList>
    </citation>
    <scope>NUCLEOTIDE SEQUENCE [LARGE SCALE GENOMIC DNA]</scope>
    <source>
        <strain evidence="1">KOME-1</strain>
    </source>
</reference>
<dbReference type="RefSeq" id="WP_075075490.1">
    <property type="nucleotide sequence ID" value="NZ_DF967973.1"/>
</dbReference>